<gene>
    <name evidence="1" type="ORF">GCM10007063_33510</name>
</gene>
<name>A0A917Q2L5_9BACI</name>
<dbReference type="Proteomes" id="UP000658382">
    <property type="component" value="Unassembled WGS sequence"/>
</dbReference>
<keyword evidence="2" id="KW-1185">Reference proteome</keyword>
<protein>
    <submittedName>
        <fullName evidence="1">Uncharacterized protein</fullName>
    </submittedName>
</protein>
<evidence type="ECO:0000313" key="2">
    <source>
        <dbReference type="Proteomes" id="UP000658382"/>
    </source>
</evidence>
<reference evidence="1" key="2">
    <citation type="submission" date="2020-09" db="EMBL/GenBank/DDBJ databases">
        <authorList>
            <person name="Sun Q."/>
            <person name="Ohkuma M."/>
        </authorList>
    </citation>
    <scope>NUCLEOTIDE SEQUENCE</scope>
    <source>
        <strain evidence="1">JCM 12580</strain>
    </source>
</reference>
<organism evidence="1 2">
    <name type="scientific">Lentibacillus kapialis</name>
    <dbReference type="NCBI Taxonomy" id="340214"/>
    <lineage>
        <taxon>Bacteria</taxon>
        <taxon>Bacillati</taxon>
        <taxon>Bacillota</taxon>
        <taxon>Bacilli</taxon>
        <taxon>Bacillales</taxon>
        <taxon>Bacillaceae</taxon>
        <taxon>Lentibacillus</taxon>
    </lineage>
</organism>
<dbReference type="AlphaFoldDB" id="A0A917Q2L5"/>
<proteinExistence type="predicted"/>
<accession>A0A917Q2L5</accession>
<evidence type="ECO:0000313" key="1">
    <source>
        <dbReference type="EMBL" id="GGK08384.1"/>
    </source>
</evidence>
<sequence>MGFQWYQQVANDLPLTQGDILLEFPVPIIESKCEYPFFKATGAVFVTQACDLENGKADTVSLCAIVSLNDIVKQMMINEFGDDLSQLSSLGQ</sequence>
<dbReference type="RefSeq" id="WP_188634256.1">
    <property type="nucleotide sequence ID" value="NZ_BMNQ01000084.1"/>
</dbReference>
<reference evidence="1" key="1">
    <citation type="journal article" date="2014" name="Int. J. Syst. Evol. Microbiol.">
        <title>Complete genome sequence of Corynebacterium casei LMG S-19264T (=DSM 44701T), isolated from a smear-ripened cheese.</title>
        <authorList>
            <consortium name="US DOE Joint Genome Institute (JGI-PGF)"/>
            <person name="Walter F."/>
            <person name="Albersmeier A."/>
            <person name="Kalinowski J."/>
            <person name="Ruckert C."/>
        </authorList>
    </citation>
    <scope>NUCLEOTIDE SEQUENCE</scope>
    <source>
        <strain evidence="1">JCM 12580</strain>
    </source>
</reference>
<dbReference type="EMBL" id="BMNQ01000084">
    <property type="protein sequence ID" value="GGK08384.1"/>
    <property type="molecule type" value="Genomic_DNA"/>
</dbReference>
<comment type="caution">
    <text evidence="1">The sequence shown here is derived from an EMBL/GenBank/DDBJ whole genome shotgun (WGS) entry which is preliminary data.</text>
</comment>